<reference evidence="1 2" key="1">
    <citation type="submission" date="2015-01" db="EMBL/GenBank/DDBJ databases">
        <title>The Genome Sequence of Exophiala xenobiotica CBS118157.</title>
        <authorList>
            <consortium name="The Broad Institute Genomics Platform"/>
            <person name="Cuomo C."/>
            <person name="de Hoog S."/>
            <person name="Gorbushina A."/>
            <person name="Stielow B."/>
            <person name="Teixiera M."/>
            <person name="Abouelleil A."/>
            <person name="Chapman S.B."/>
            <person name="Priest M."/>
            <person name="Young S.K."/>
            <person name="Wortman J."/>
            <person name="Nusbaum C."/>
            <person name="Birren B."/>
        </authorList>
    </citation>
    <scope>NUCLEOTIDE SEQUENCE [LARGE SCALE GENOMIC DNA]</scope>
    <source>
        <strain evidence="1 2">CBS 118157</strain>
    </source>
</reference>
<dbReference type="RefSeq" id="XP_013322096.1">
    <property type="nucleotide sequence ID" value="XM_013466642.1"/>
</dbReference>
<dbReference type="Proteomes" id="UP000054342">
    <property type="component" value="Unassembled WGS sequence"/>
</dbReference>
<organism evidence="1 2">
    <name type="scientific">Exophiala xenobiotica</name>
    <dbReference type="NCBI Taxonomy" id="348802"/>
    <lineage>
        <taxon>Eukaryota</taxon>
        <taxon>Fungi</taxon>
        <taxon>Dikarya</taxon>
        <taxon>Ascomycota</taxon>
        <taxon>Pezizomycotina</taxon>
        <taxon>Eurotiomycetes</taxon>
        <taxon>Chaetothyriomycetidae</taxon>
        <taxon>Chaetothyriales</taxon>
        <taxon>Herpotrichiellaceae</taxon>
        <taxon>Exophiala</taxon>
    </lineage>
</organism>
<proteinExistence type="predicted"/>
<dbReference type="AlphaFoldDB" id="A0A0D2DGW0"/>
<evidence type="ECO:0000313" key="1">
    <source>
        <dbReference type="EMBL" id="KIW61512.1"/>
    </source>
</evidence>
<dbReference type="HOGENOM" id="CLU_2346702_0_0_1"/>
<keyword evidence="2" id="KW-1185">Reference proteome</keyword>
<name>A0A0D2DGW0_9EURO</name>
<protein>
    <submittedName>
        <fullName evidence="1">Uncharacterized protein</fullName>
    </submittedName>
</protein>
<sequence length="97" mass="10247">MADHAEPESDAGVKQVDGISQITTVALENVSILEKQPIVCELPQSKPTEGTKSNPANAAISCGIQVPVERRIFGSKSQTHHSTAGPASFCFRVDAES</sequence>
<gene>
    <name evidence="1" type="ORF">PV05_01624</name>
</gene>
<dbReference type="EMBL" id="KN847317">
    <property type="protein sequence ID" value="KIW61512.1"/>
    <property type="molecule type" value="Genomic_DNA"/>
</dbReference>
<evidence type="ECO:0000313" key="2">
    <source>
        <dbReference type="Proteomes" id="UP000054342"/>
    </source>
</evidence>
<dbReference type="GeneID" id="25323532"/>
<accession>A0A0D2DGW0</accession>
<dbReference type="OrthoDB" id="423498at2759"/>